<keyword evidence="7 8" id="KW-0472">Membrane</keyword>
<feature type="transmembrane region" description="Helical" evidence="9">
    <location>
        <begin position="12"/>
        <end position="32"/>
    </location>
</feature>
<evidence type="ECO:0000256" key="9">
    <source>
        <dbReference type="SAM" id="Phobius"/>
    </source>
</evidence>
<reference evidence="11" key="1">
    <citation type="journal article" date="2019" name="Int. J. Syst. Evol. Microbiol.">
        <title>The Global Catalogue of Microorganisms (GCM) 10K type strain sequencing project: providing services to taxonomists for standard genome sequencing and annotation.</title>
        <authorList>
            <consortium name="The Broad Institute Genomics Platform"/>
            <consortium name="The Broad Institute Genome Sequencing Center for Infectious Disease"/>
            <person name="Wu L."/>
            <person name="Ma J."/>
        </authorList>
    </citation>
    <scope>NUCLEOTIDE SEQUENCE [LARGE SCALE GENOMIC DNA]</scope>
    <source>
        <strain evidence="11">KCTC 13193</strain>
    </source>
</reference>
<evidence type="ECO:0000256" key="3">
    <source>
        <dbReference type="ARBA" id="ARBA00022448"/>
    </source>
</evidence>
<dbReference type="PANTHER" id="PTHR34702">
    <property type="entry name" value="NA(+)/H(+) ANTIPORTER SUBUNIT F1"/>
    <property type="match status" value="1"/>
</dbReference>
<sequence>MNEILEVTNVMLDITIIISFAGIAVALALLLYRLLAGPTQADRAAALDAMGINMMGLAGLTGIHLVTSKLNDVVLLIGILAFLGTLAIAKYMEKGVIIDRDLE</sequence>
<evidence type="ECO:0000256" key="8">
    <source>
        <dbReference type="PIRNR" id="PIRNR028784"/>
    </source>
</evidence>
<proteinExistence type="inferred from homology"/>
<dbReference type="Pfam" id="PF04066">
    <property type="entry name" value="MrpF_PhaF"/>
    <property type="match status" value="1"/>
</dbReference>
<keyword evidence="6 9" id="KW-1133">Transmembrane helix</keyword>
<evidence type="ECO:0000256" key="2">
    <source>
        <dbReference type="ARBA" id="ARBA00009212"/>
    </source>
</evidence>
<gene>
    <name evidence="10" type="ORF">ACFODW_08750</name>
</gene>
<dbReference type="InterPro" id="IPR007208">
    <property type="entry name" value="MrpF/PhaF-like"/>
</dbReference>
<keyword evidence="11" id="KW-1185">Reference proteome</keyword>
<keyword evidence="8" id="KW-0050">Antiport</keyword>
<keyword evidence="3 8" id="KW-0813">Transport</keyword>
<feature type="transmembrane region" description="Helical" evidence="9">
    <location>
        <begin position="73"/>
        <end position="92"/>
    </location>
</feature>
<comment type="caution">
    <text evidence="10">The sequence shown here is derived from an EMBL/GenBank/DDBJ whole genome shotgun (WGS) entry which is preliminary data.</text>
</comment>
<evidence type="ECO:0000313" key="10">
    <source>
        <dbReference type="EMBL" id="MFC2948428.1"/>
    </source>
</evidence>
<organism evidence="10 11">
    <name type="scientific">Virgibacillus sediminis</name>
    <dbReference type="NCBI Taxonomy" id="202260"/>
    <lineage>
        <taxon>Bacteria</taxon>
        <taxon>Bacillati</taxon>
        <taxon>Bacillota</taxon>
        <taxon>Bacilli</taxon>
        <taxon>Bacillales</taxon>
        <taxon>Bacillaceae</taxon>
        <taxon>Virgibacillus</taxon>
    </lineage>
</organism>
<name>A0ABV7A6E7_9BACI</name>
<dbReference type="PIRSF" id="PIRSF028784">
    <property type="entry name" value="MrpF"/>
    <property type="match status" value="1"/>
</dbReference>
<feature type="transmembrane region" description="Helical" evidence="9">
    <location>
        <begin position="44"/>
        <end position="67"/>
    </location>
</feature>
<evidence type="ECO:0000313" key="11">
    <source>
        <dbReference type="Proteomes" id="UP001595387"/>
    </source>
</evidence>
<evidence type="ECO:0000256" key="7">
    <source>
        <dbReference type="ARBA" id="ARBA00023136"/>
    </source>
</evidence>
<comment type="subcellular location">
    <subcellularLocation>
        <location evidence="1 8">Cell membrane</location>
        <topology evidence="1 8">Multi-pass membrane protein</topology>
    </subcellularLocation>
</comment>
<keyword evidence="8" id="KW-0406">Ion transport</keyword>
<evidence type="ECO:0000256" key="1">
    <source>
        <dbReference type="ARBA" id="ARBA00004651"/>
    </source>
</evidence>
<comment type="similarity">
    <text evidence="2 8">Belongs to the CPA3 antiporters (TC 2.A.63) subunit F family.</text>
</comment>
<keyword evidence="4 8" id="KW-1003">Cell membrane</keyword>
<evidence type="ECO:0000256" key="6">
    <source>
        <dbReference type="ARBA" id="ARBA00022989"/>
    </source>
</evidence>
<dbReference type="Proteomes" id="UP001595387">
    <property type="component" value="Unassembled WGS sequence"/>
</dbReference>
<dbReference type="PANTHER" id="PTHR34702:SF1">
    <property type="entry name" value="NA(+)_H(+) ANTIPORTER SUBUNIT F"/>
    <property type="match status" value="1"/>
</dbReference>
<evidence type="ECO:0000256" key="4">
    <source>
        <dbReference type="ARBA" id="ARBA00022475"/>
    </source>
</evidence>
<keyword evidence="5 9" id="KW-0812">Transmembrane</keyword>
<accession>A0ABV7A6E7</accession>
<dbReference type="EMBL" id="JBHRRZ010000015">
    <property type="protein sequence ID" value="MFC2948428.1"/>
    <property type="molecule type" value="Genomic_DNA"/>
</dbReference>
<protein>
    <submittedName>
        <fullName evidence="10">Monovalent cation/H+ antiporter complex subunit F</fullName>
    </submittedName>
</protein>
<evidence type="ECO:0000256" key="5">
    <source>
        <dbReference type="ARBA" id="ARBA00022692"/>
    </source>
</evidence>
<dbReference type="RefSeq" id="WP_390305403.1">
    <property type="nucleotide sequence ID" value="NZ_JBHRRZ010000015.1"/>
</dbReference>